<dbReference type="AlphaFoldDB" id="A0A9R0J9C0"/>
<evidence type="ECO:0000256" key="2">
    <source>
        <dbReference type="SAM" id="Phobius"/>
    </source>
</evidence>
<dbReference type="GeneID" id="110802185"/>
<organism evidence="4 5">
    <name type="scientific">Spinacia oleracea</name>
    <name type="common">Spinach</name>
    <dbReference type="NCBI Taxonomy" id="3562"/>
    <lineage>
        <taxon>Eukaryota</taxon>
        <taxon>Viridiplantae</taxon>
        <taxon>Streptophyta</taxon>
        <taxon>Embryophyta</taxon>
        <taxon>Tracheophyta</taxon>
        <taxon>Spermatophyta</taxon>
        <taxon>Magnoliopsida</taxon>
        <taxon>eudicotyledons</taxon>
        <taxon>Gunneridae</taxon>
        <taxon>Pentapetalae</taxon>
        <taxon>Caryophyllales</taxon>
        <taxon>Chenopodiaceae</taxon>
        <taxon>Chenopodioideae</taxon>
        <taxon>Anserineae</taxon>
        <taxon>Spinacia</taxon>
    </lineage>
</organism>
<accession>A0A9R0J9C0</accession>
<dbReference type="Gene3D" id="2.30.180.10">
    <property type="entry name" value="FAS1 domain"/>
    <property type="match status" value="1"/>
</dbReference>
<keyword evidence="4" id="KW-1185">Reference proteome</keyword>
<keyword evidence="2" id="KW-1133">Transmembrane helix</keyword>
<keyword evidence="2" id="KW-0812">Transmembrane</keyword>
<reference evidence="4" key="1">
    <citation type="journal article" date="2021" name="Nat. Commun.">
        <title>Genomic analyses provide insights into spinach domestication and the genetic basis of agronomic traits.</title>
        <authorList>
            <person name="Cai X."/>
            <person name="Sun X."/>
            <person name="Xu C."/>
            <person name="Sun H."/>
            <person name="Wang X."/>
            <person name="Ge C."/>
            <person name="Zhang Z."/>
            <person name="Wang Q."/>
            <person name="Fei Z."/>
            <person name="Jiao C."/>
            <person name="Wang Q."/>
        </authorList>
    </citation>
    <scope>NUCLEOTIDE SEQUENCE [LARGE SCALE GENOMIC DNA]</scope>
    <source>
        <strain evidence="4">cv. Varoflay</strain>
    </source>
</reference>
<dbReference type="PROSITE" id="PS50213">
    <property type="entry name" value="FAS1"/>
    <property type="match status" value="1"/>
</dbReference>
<feature type="transmembrane region" description="Helical" evidence="2">
    <location>
        <begin position="12"/>
        <end position="31"/>
    </location>
</feature>
<feature type="domain" description="FAS1" evidence="3">
    <location>
        <begin position="31"/>
        <end position="171"/>
    </location>
</feature>
<evidence type="ECO:0000313" key="5">
    <source>
        <dbReference type="RefSeq" id="XP_021863311.1"/>
    </source>
</evidence>
<dbReference type="Pfam" id="PF02469">
    <property type="entry name" value="Fasciclin"/>
    <property type="match status" value="1"/>
</dbReference>
<reference evidence="5" key="2">
    <citation type="submission" date="2025-08" db="UniProtKB">
        <authorList>
            <consortium name="RefSeq"/>
        </authorList>
    </citation>
    <scope>IDENTIFICATION</scope>
    <source>
        <tissue evidence="5">Leaf</tissue>
    </source>
</reference>
<dbReference type="InterPro" id="IPR036378">
    <property type="entry name" value="FAS1_dom_sf"/>
</dbReference>
<gene>
    <name evidence="5" type="primary">LOC110802185</name>
</gene>
<dbReference type="OrthoDB" id="286301at2759"/>
<name>A0A9R0J9C0_SPIOL</name>
<sequence>MMIGKMFNQSILIMLMLVSICCMIVVIMSMYKLPDLPIGQNNDSSKFEKLGKFGEMMIEMLPNDLAFTVFVPSEKAFEHDLGLKANQSFSPKEWDNAYATVSHVLGFSAIPRKIYANSLPIEKGLSYDSVSGFTLYISKDFDGVLVVNRVRAKQVDINRGELVLHIMDGVIMDSEFEQSVKPDEDEDEMGTKV</sequence>
<dbReference type="SUPFAM" id="SSF82153">
    <property type="entry name" value="FAS1 domain"/>
    <property type="match status" value="1"/>
</dbReference>
<proteinExistence type="inferred from homology"/>
<protein>
    <recommendedName>
        <fullName evidence="3">FAS1 domain-containing protein</fullName>
    </recommendedName>
</protein>
<evidence type="ECO:0000313" key="4">
    <source>
        <dbReference type="Proteomes" id="UP000813463"/>
    </source>
</evidence>
<keyword evidence="2" id="KW-0472">Membrane</keyword>
<evidence type="ECO:0000259" key="3">
    <source>
        <dbReference type="PROSITE" id="PS50213"/>
    </source>
</evidence>
<dbReference type="PANTHER" id="PTHR37232">
    <property type="entry name" value="FASCICLIN DOMAIN PROTEIN"/>
    <property type="match status" value="1"/>
</dbReference>
<dbReference type="InterPro" id="IPR000782">
    <property type="entry name" value="FAS1_domain"/>
</dbReference>
<evidence type="ECO:0000256" key="1">
    <source>
        <dbReference type="ARBA" id="ARBA00007843"/>
    </source>
</evidence>
<comment type="similarity">
    <text evidence="1">Belongs to the fasciclin-like AGP family.</text>
</comment>
<dbReference type="PANTHER" id="PTHR37232:SF2">
    <property type="entry name" value="FAS1 DOMAIN-CONTAINING PROTEIN"/>
    <property type="match status" value="1"/>
</dbReference>
<dbReference type="RefSeq" id="XP_021863311.1">
    <property type="nucleotide sequence ID" value="XM_022007619.2"/>
</dbReference>
<dbReference type="KEGG" id="soe:110802185"/>
<dbReference type="Proteomes" id="UP000813463">
    <property type="component" value="Chromosome 1"/>
</dbReference>